<accession>A0ABS6ZDX1</accession>
<dbReference type="Pfam" id="PF03756">
    <property type="entry name" value="AfsA"/>
    <property type="match status" value="1"/>
</dbReference>
<dbReference type="Proteomes" id="UP000812013">
    <property type="component" value="Unassembled WGS sequence"/>
</dbReference>
<evidence type="ECO:0000313" key="3">
    <source>
        <dbReference type="EMBL" id="MBW5485970.1"/>
    </source>
</evidence>
<dbReference type="RefSeq" id="WP_219671056.1">
    <property type="nucleotide sequence ID" value="NZ_WTFF01000321.1"/>
</dbReference>
<name>A0ABS6ZDX1_9ACTN</name>
<evidence type="ECO:0000313" key="4">
    <source>
        <dbReference type="Proteomes" id="UP000812013"/>
    </source>
</evidence>
<organism evidence="3 4">
    <name type="scientific">Streptomyces bambusae</name>
    <dbReference type="NCBI Taxonomy" id="1550616"/>
    <lineage>
        <taxon>Bacteria</taxon>
        <taxon>Bacillati</taxon>
        <taxon>Actinomycetota</taxon>
        <taxon>Actinomycetes</taxon>
        <taxon>Kitasatosporales</taxon>
        <taxon>Streptomycetaceae</taxon>
        <taxon>Streptomyces</taxon>
    </lineage>
</organism>
<evidence type="ECO:0000256" key="1">
    <source>
        <dbReference type="SAM" id="MobiDB-lite"/>
    </source>
</evidence>
<keyword evidence="4" id="KW-1185">Reference proteome</keyword>
<reference evidence="3 4" key="1">
    <citation type="submission" date="2019-12" db="EMBL/GenBank/DDBJ databases">
        <title>Genome sequence of Streptomyces bambusae.</title>
        <authorList>
            <person name="Bansal K."/>
            <person name="Choksket S."/>
            <person name="Korpole S."/>
            <person name="Patil P.B."/>
        </authorList>
    </citation>
    <scope>NUCLEOTIDE SEQUENCE [LARGE SCALE GENOMIC DNA]</scope>
    <source>
        <strain evidence="3 4">SK60</strain>
    </source>
</reference>
<comment type="caution">
    <text evidence="3">The sequence shown here is derived from an EMBL/GenBank/DDBJ whole genome shotgun (WGS) entry which is preliminary data.</text>
</comment>
<feature type="region of interest" description="Disordered" evidence="1">
    <location>
        <begin position="178"/>
        <end position="200"/>
    </location>
</feature>
<dbReference type="EMBL" id="WTFF01000321">
    <property type="protein sequence ID" value="MBW5485970.1"/>
    <property type="molecule type" value="Genomic_DNA"/>
</dbReference>
<evidence type="ECO:0000259" key="2">
    <source>
        <dbReference type="Pfam" id="PF03756"/>
    </source>
</evidence>
<protein>
    <recommendedName>
        <fullName evidence="2">A-factor biosynthesis hotdog domain-containing protein</fullName>
    </recommendedName>
</protein>
<dbReference type="InterPro" id="IPR005509">
    <property type="entry name" value="AfsA_hotdog_dom"/>
</dbReference>
<sequence length="365" mass="38829">MDTAVVTREHTTTGAARHLVHRPQPWEHTGPAAAPPAAEEFVLTGELPTGHPLLNDGPRHFHDMQAAAEMLREVGEFIGRDRFGVPAERSGIFYRVGIDVTDLAPWRVRAGAAGPGRLTTVMRVRPDKVVDGVPRALEFRTALEIDEVPCGTGSANLVFLAPMVHRNHRTHSRRAALDAVRGPGGRPHPAAGSTRMPVREPAREQVRGSAYESAHESAYEFAHDPVDAGEVGRGDPRNVLLHAPSALAHGRLSAAVHVPPHWPAGRCGGDGDGHVPALALLEALRQTSLLAVGRGHGMAAGRSTLAALQVHVRGYAEADLPMRCAAVAGRPGRDAEGRRTASLTLTLAQAGRTVLEATTTVVEDH</sequence>
<gene>
    <name evidence="3" type="ORF">GPJ59_29915</name>
</gene>
<feature type="domain" description="A-factor biosynthesis hotdog" evidence="2">
    <location>
        <begin position="231"/>
        <end position="361"/>
    </location>
</feature>
<proteinExistence type="predicted"/>